<dbReference type="Pfam" id="PF04509">
    <property type="entry name" value="CheC"/>
    <property type="match status" value="2"/>
</dbReference>
<dbReference type="PANTHER" id="PTHR43693">
    <property type="entry name" value="PROTEIN PHOSPHATASE CHEZ"/>
    <property type="match status" value="1"/>
</dbReference>
<dbReference type="InterPro" id="IPR007597">
    <property type="entry name" value="CheC"/>
</dbReference>
<dbReference type="Gene3D" id="3.40.1550.10">
    <property type="entry name" value="CheC-like"/>
    <property type="match status" value="1"/>
</dbReference>
<accession>A0A415DU64</accession>
<evidence type="ECO:0000256" key="2">
    <source>
        <dbReference type="ARBA" id="ARBA00022801"/>
    </source>
</evidence>
<dbReference type="SUPFAM" id="SSF103039">
    <property type="entry name" value="CheC-like"/>
    <property type="match status" value="1"/>
</dbReference>
<protein>
    <submittedName>
        <fullName evidence="4">Chemotaxis protein CheC</fullName>
    </submittedName>
</protein>
<dbReference type="Proteomes" id="UP000284841">
    <property type="component" value="Unassembled WGS sequence"/>
</dbReference>
<dbReference type="OrthoDB" id="9812187at2"/>
<dbReference type="CDD" id="cd17909">
    <property type="entry name" value="CheC_ClassI"/>
    <property type="match status" value="1"/>
</dbReference>
<feature type="domain" description="CheC-like protein" evidence="3">
    <location>
        <begin position="10"/>
        <end position="46"/>
    </location>
</feature>
<feature type="domain" description="CheC-like protein" evidence="3">
    <location>
        <begin position="110"/>
        <end position="144"/>
    </location>
</feature>
<keyword evidence="2" id="KW-0378">Hydrolase</keyword>
<dbReference type="InterPro" id="IPR050992">
    <property type="entry name" value="CheZ_family_phosphatases"/>
</dbReference>
<dbReference type="AlphaFoldDB" id="A0A415DU64"/>
<organism evidence="4 5">
    <name type="scientific">Emergencia timonensis</name>
    <dbReference type="NCBI Taxonomy" id="1776384"/>
    <lineage>
        <taxon>Bacteria</taxon>
        <taxon>Bacillati</taxon>
        <taxon>Bacillota</taxon>
        <taxon>Clostridia</taxon>
        <taxon>Peptostreptococcales</taxon>
        <taxon>Anaerovoracaceae</taxon>
        <taxon>Emergencia</taxon>
    </lineage>
</organism>
<evidence type="ECO:0000256" key="1">
    <source>
        <dbReference type="ARBA" id="ARBA00022500"/>
    </source>
</evidence>
<dbReference type="EMBL" id="QRMS01000009">
    <property type="protein sequence ID" value="RHJ83371.1"/>
    <property type="molecule type" value="Genomic_DNA"/>
</dbReference>
<evidence type="ECO:0000313" key="5">
    <source>
        <dbReference type="Proteomes" id="UP000284841"/>
    </source>
</evidence>
<dbReference type="GO" id="GO:0006935">
    <property type="term" value="P:chemotaxis"/>
    <property type="evidence" value="ECO:0007669"/>
    <property type="project" value="UniProtKB-KW"/>
</dbReference>
<dbReference type="RefSeq" id="WP_067535902.1">
    <property type="nucleotide sequence ID" value="NZ_AP025567.1"/>
</dbReference>
<dbReference type="InterPro" id="IPR028976">
    <property type="entry name" value="CheC-like_sf"/>
</dbReference>
<evidence type="ECO:0000259" key="3">
    <source>
        <dbReference type="Pfam" id="PF04509"/>
    </source>
</evidence>
<gene>
    <name evidence="4" type="ORF">DW099_18825</name>
</gene>
<evidence type="ECO:0000313" key="4">
    <source>
        <dbReference type="EMBL" id="RHJ83371.1"/>
    </source>
</evidence>
<dbReference type="STRING" id="1776384.GCA_900086585_01462"/>
<keyword evidence="5" id="KW-1185">Reference proteome</keyword>
<comment type="caution">
    <text evidence="4">The sequence shown here is derived from an EMBL/GenBank/DDBJ whole genome shotgun (WGS) entry which is preliminary data.</text>
</comment>
<reference evidence="4 5" key="1">
    <citation type="submission" date="2018-08" db="EMBL/GenBank/DDBJ databases">
        <title>A genome reference for cultivated species of the human gut microbiota.</title>
        <authorList>
            <person name="Zou Y."/>
            <person name="Xue W."/>
            <person name="Luo G."/>
        </authorList>
    </citation>
    <scope>NUCLEOTIDE SEQUENCE [LARGE SCALE GENOMIC DNA]</scope>
    <source>
        <strain evidence="4 5">AM07-24</strain>
    </source>
</reference>
<keyword evidence="1" id="KW-0145">Chemotaxis</keyword>
<dbReference type="GeneID" id="83003841"/>
<dbReference type="PANTHER" id="PTHR43693:SF1">
    <property type="entry name" value="PROTEIN PHOSPHATASE CHEZ"/>
    <property type="match status" value="1"/>
</dbReference>
<name>A0A415DU64_9FIRM</name>
<proteinExistence type="predicted"/>
<sequence>MKSYAEMDEMSADILKELGNIGTGNAITSLAQMMGIPLDISSPSLHLAQVQEIYTLLEQSQEVETGILVEIKGEITGMFLFFLNESFTNIVLDEILEKRERNILELDDLERSLLSELGNIMCGSYIRALSALMDMDIDVSVPEICVDMGGAILSVPLARIMSKSADILLIENQFQINHHSFSGRILFFPDPECLEPILMKLGIGK</sequence>
<dbReference type="GO" id="GO:0016787">
    <property type="term" value="F:hydrolase activity"/>
    <property type="evidence" value="ECO:0007669"/>
    <property type="project" value="UniProtKB-KW"/>
</dbReference>